<accession>A0A2T3KII4</accession>
<dbReference type="PANTHER" id="PTHR42735">
    <property type="match status" value="1"/>
</dbReference>
<evidence type="ECO:0000256" key="4">
    <source>
        <dbReference type="PIRSR" id="PIRSR602129-50"/>
    </source>
</evidence>
<dbReference type="GeneID" id="29944696"/>
<accession>A0A0B7JAL1</accession>
<evidence type="ECO:0000256" key="3">
    <source>
        <dbReference type="ARBA" id="ARBA00023239"/>
    </source>
</evidence>
<evidence type="ECO:0000256" key="2">
    <source>
        <dbReference type="ARBA" id="ARBA00022898"/>
    </source>
</evidence>
<dbReference type="InterPro" id="IPR050477">
    <property type="entry name" value="GrpII_AminoAcid_Decarb"/>
</dbReference>
<keyword evidence="2 4" id="KW-0663">Pyridoxal phosphate</keyword>
<dbReference type="PROSITE" id="PS00392">
    <property type="entry name" value="DDC_GAD_HDC_YDC"/>
    <property type="match status" value="1"/>
</dbReference>
<proteinExistence type="predicted"/>
<gene>
    <name evidence="5" type="ORF">C9J27_10295</name>
</gene>
<dbReference type="GO" id="GO:0019752">
    <property type="term" value="P:carboxylic acid metabolic process"/>
    <property type="evidence" value="ECO:0007669"/>
    <property type="project" value="InterPro"/>
</dbReference>
<dbReference type="Pfam" id="PF21391">
    <property type="entry name" value="tyr_de_CO2_C"/>
    <property type="match status" value="1"/>
</dbReference>
<dbReference type="Proteomes" id="UP000241426">
    <property type="component" value="Unassembled WGS sequence"/>
</dbReference>
<dbReference type="InterPro" id="IPR049373">
    <property type="entry name" value="TyrDC_C"/>
</dbReference>
<dbReference type="eggNOG" id="COG0076">
    <property type="taxonomic scope" value="Bacteria"/>
</dbReference>
<dbReference type="Gene3D" id="3.40.640.10">
    <property type="entry name" value="Type I PLP-dependent aspartate aminotransferase-like (Major domain)"/>
    <property type="match status" value="1"/>
</dbReference>
<reference evidence="5 6" key="1">
    <citation type="submission" date="2018-01" db="EMBL/GenBank/DDBJ databases">
        <title>Whole genome sequencing of Histamine producing bacteria.</title>
        <authorList>
            <person name="Butler K."/>
        </authorList>
    </citation>
    <scope>NUCLEOTIDE SEQUENCE [LARGE SCALE GENOMIC DNA]</scope>
    <source>
        <strain evidence="5 6">FS-7.2</strain>
    </source>
</reference>
<dbReference type="PANTHER" id="PTHR42735:SF4">
    <property type="entry name" value="PYRIDOXAL PHOSPHATE-DEPENDENT DECARBOXYLASE FAMILY PROTEIN"/>
    <property type="match status" value="1"/>
</dbReference>
<comment type="cofactor">
    <cofactor evidence="1 4">
        <name>pyridoxal 5'-phosphate</name>
        <dbReference type="ChEBI" id="CHEBI:597326"/>
    </cofactor>
</comment>
<sequence length="624" mass="71210">MNNKAITTPINIDSMFLGTKSENEETFSKNLMKLFIDHSQWRKNFHPEDPNIINKADMCSESFLQSTNKMEDALNELSSKLRTKMMPWHSPRYLGHMNSETLMPALLGYFAGMLYNGNNIAYEGSPATSELENELAYDFCHLMGYDDNIGWGHLTPDGSTANYEAVWYMRNIKSIPFALKDVAPDFIVGKSDWQLLNMSISEIMDILDQIPQKLDDIKAYSARFNDKEIPLLGKLIVPETKHYSWLKAADILGVGINNIIEIEVDDHFRMRVDKLKEAIDSLVEQKIPVLGVVSVVGTTEEGSVDYVDKVALLRSEYSQQGINFYYHVDAAYGGYMRSIFLDEDYNFIPFNNIHDKYSQYNIFQNEKLDWPCLEVYNAYKAMNQADSITVDPHKMGYIPYKAGGIVIRDKRMRNTISYFSNYAFQKDTSIPDLLGAFVFEGSKAGAAAASVWVCHKILPLNITGYGRLIGASIEGAQNFYNKLVNTEYDINGIALQVHPLVKPDTNMVNYVFNLKGNASLAVMNQLNTEFYKCSSYYTEAYLNDLIVSHTEFDYSDYKDSPVELISRSGIARKDWDDIHKVTLIRSCVVTPYYNKPEVCSYYFDQFDHAVEHKFSAILKEGNFQ</sequence>
<comment type="caution">
    <text evidence="5">The sequence shown here is derived from an EMBL/GenBank/DDBJ whole genome shotgun (WGS) entry which is preliminary data.</text>
</comment>
<evidence type="ECO:0000313" key="6">
    <source>
        <dbReference type="Proteomes" id="UP000241426"/>
    </source>
</evidence>
<feature type="modified residue" description="N6-(pyridoxal phosphate)lysine" evidence="4">
    <location>
        <position position="394"/>
    </location>
</feature>
<dbReference type="InterPro" id="IPR002129">
    <property type="entry name" value="PyrdxlP-dep_de-COase"/>
</dbReference>
<name>A0A0B7JAL1_9GAMM</name>
<evidence type="ECO:0000313" key="5">
    <source>
        <dbReference type="EMBL" id="PSU99035.1"/>
    </source>
</evidence>
<dbReference type="AlphaFoldDB" id="A0A0B7JAL1"/>
<dbReference type="InterPro" id="IPR015424">
    <property type="entry name" value="PyrdxlP-dep_Trfase"/>
</dbReference>
<dbReference type="RefSeq" id="WP_036794406.1">
    <property type="nucleotide sequence ID" value="NZ_LN794352.1"/>
</dbReference>
<dbReference type="Pfam" id="PF00282">
    <property type="entry name" value="Pyridoxal_deC"/>
    <property type="match status" value="1"/>
</dbReference>
<dbReference type="EMBL" id="PYNF01000007">
    <property type="protein sequence ID" value="PSU99035.1"/>
    <property type="molecule type" value="Genomic_DNA"/>
</dbReference>
<dbReference type="InterPro" id="IPR015421">
    <property type="entry name" value="PyrdxlP-dep_Trfase_major"/>
</dbReference>
<keyword evidence="3" id="KW-0456">Lyase</keyword>
<dbReference type="SUPFAM" id="SSF53383">
    <property type="entry name" value="PLP-dependent transferases"/>
    <property type="match status" value="1"/>
</dbReference>
<evidence type="ECO:0000256" key="1">
    <source>
        <dbReference type="ARBA" id="ARBA00001933"/>
    </source>
</evidence>
<protein>
    <submittedName>
        <fullName evidence="5">Tyrosine decarboxylase</fullName>
    </submittedName>
</protein>
<dbReference type="GO" id="GO:0030170">
    <property type="term" value="F:pyridoxal phosphate binding"/>
    <property type="evidence" value="ECO:0007669"/>
    <property type="project" value="InterPro"/>
</dbReference>
<dbReference type="GO" id="GO:0016831">
    <property type="term" value="F:carboxy-lyase activity"/>
    <property type="evidence" value="ECO:0007669"/>
    <property type="project" value="InterPro"/>
</dbReference>
<organism evidence="5 6">
    <name type="scientific">Photobacterium kishitanii</name>
    <dbReference type="NCBI Taxonomy" id="318456"/>
    <lineage>
        <taxon>Bacteria</taxon>
        <taxon>Pseudomonadati</taxon>
        <taxon>Pseudomonadota</taxon>
        <taxon>Gammaproteobacteria</taxon>
        <taxon>Vibrionales</taxon>
        <taxon>Vibrionaceae</taxon>
        <taxon>Photobacterium</taxon>
    </lineage>
</organism>
<dbReference type="InterPro" id="IPR021115">
    <property type="entry name" value="Pyridoxal-P_BS"/>
</dbReference>